<feature type="transmembrane region" description="Helical" evidence="1">
    <location>
        <begin position="876"/>
        <end position="897"/>
    </location>
</feature>
<accession>A0ABM4BR01</accession>
<dbReference type="PANTHER" id="PTHR10166">
    <property type="entry name" value="VOLTAGE-DEPENDENT CALCIUM CHANNEL SUBUNIT ALPHA-2/DELTA-RELATED"/>
    <property type="match status" value="1"/>
</dbReference>
<evidence type="ECO:0000259" key="2">
    <source>
        <dbReference type="PROSITE" id="PS50234"/>
    </source>
</evidence>
<keyword evidence="1" id="KW-0472">Membrane</keyword>
<evidence type="ECO:0000313" key="3">
    <source>
        <dbReference type="Proteomes" id="UP001652625"/>
    </source>
</evidence>
<dbReference type="Gene3D" id="3.30.450.20">
    <property type="entry name" value="PAS domain"/>
    <property type="match status" value="1"/>
</dbReference>
<dbReference type="SMART" id="SM00327">
    <property type="entry name" value="VWA"/>
    <property type="match status" value="1"/>
</dbReference>
<dbReference type="Pfam" id="PF08473">
    <property type="entry name" value="VGCC_alpha2"/>
    <property type="match status" value="1"/>
</dbReference>
<dbReference type="SUPFAM" id="SSF53300">
    <property type="entry name" value="vWA-like"/>
    <property type="match status" value="1"/>
</dbReference>
<name>A0ABM4BR01_HYDVU</name>
<dbReference type="RefSeq" id="XP_065651562.1">
    <property type="nucleotide sequence ID" value="XM_065795490.1"/>
</dbReference>
<dbReference type="GeneID" id="100214788"/>
<organism evidence="3 4">
    <name type="scientific">Hydra vulgaris</name>
    <name type="common">Hydra</name>
    <name type="synonym">Hydra attenuata</name>
    <dbReference type="NCBI Taxonomy" id="6087"/>
    <lineage>
        <taxon>Eukaryota</taxon>
        <taxon>Metazoa</taxon>
        <taxon>Cnidaria</taxon>
        <taxon>Hydrozoa</taxon>
        <taxon>Hydroidolina</taxon>
        <taxon>Anthoathecata</taxon>
        <taxon>Aplanulata</taxon>
        <taxon>Hydridae</taxon>
        <taxon>Hydra</taxon>
    </lineage>
</organism>
<evidence type="ECO:0000313" key="5">
    <source>
        <dbReference type="RefSeq" id="XP_065651562.1"/>
    </source>
</evidence>
<keyword evidence="3" id="KW-1185">Reference proteome</keyword>
<sequence length="898" mass="101454">MFPGNLNGYSNAGPDLYDCRNRVWFQMSSTSPKDVVIVIDTSGSMAGTNIIIAGITAKALIDTLTENDYFNVLTVAKSTTYVSPCIKFLIQATKFNKERMKYDINKIAEPSGQLNLSDGISSAFKTLNSDTNFNRTYTSGCNKLIMVISEGIEGDYKSAAKDIFDKMNKDKKVRVFSYRVGRVKNPNNQALKEMSCNNRGYFYQIETLNNIWDTVPKYLNVLSRSIANSRAEVKPKISPLYLDSTGAGMVLTISLGIFDNGNYSGVVGIDMLSRAVKQLVQSNSLGYFSHTLVINNNGFIVSHPKFKEQGGYLTPPGNIYFEDLEYSQNINDSITLKSRMINGENGSVNLMTYWLYDNNRKLAENNMTYYFNPVNDTLLFSSFALSDVDRTFFQLDRNVSNSMYEYGLVALYIYESENFTENATTPAQPTYVDIPNWQYCNITSSDINKTTNDMKVYPKTKEVYEFLLNYGSIDDITDDCDEILVSSLLVTAGYAFLRINQSWASFLDEKQIEDPDFQSVYVGTAGGYTRYFGLNITQIPPRDTLRTELFEQALAMPLFNILVSVPIRDVFDDEVVFLKVKASSWVERDGNKILLAVTGTEMNSGLMKEIFDNMTLSIGLKDDCKNNNTFVCAVVDQNGYIVVSNQGGELIGRFLGEIQGQLMEHFSSPDISIFKKVTLKDSQAVCLEEKSYNSNADHLMNPAILLFKLCSWLLCSMLSLMYHFIMLAYSVIQIPLGGSLNPDNYINITCVKKLSFYLFQSNKWDDLLNREELGKKSKRSQFTLRVVQCTKSKSQQYVLAPIPNTNLIFIVANQPDERSCRKNISLVEDIDQIDDFCTQEEPYRVMPGKCYSETSPDDELPQYCGVARNLRASITVFFTIFLFGLIIKLKVIDYALIN</sequence>
<proteinExistence type="predicted"/>
<keyword evidence="1" id="KW-1133">Transmembrane helix</keyword>
<dbReference type="Gene3D" id="3.40.50.410">
    <property type="entry name" value="von Willebrand factor, type A domain"/>
    <property type="match status" value="1"/>
</dbReference>
<evidence type="ECO:0000256" key="1">
    <source>
        <dbReference type="SAM" id="Phobius"/>
    </source>
</evidence>
<feature type="transmembrane region" description="Helical" evidence="1">
    <location>
        <begin position="711"/>
        <end position="732"/>
    </location>
</feature>
<feature type="domain" description="VWFA" evidence="2">
    <location>
        <begin position="34"/>
        <end position="222"/>
    </location>
</feature>
<dbReference type="InterPro" id="IPR051173">
    <property type="entry name" value="Ca_channel_alpha-2/delta"/>
</dbReference>
<dbReference type="Pfam" id="PF00092">
    <property type="entry name" value="VWA"/>
    <property type="match status" value="1"/>
</dbReference>
<evidence type="ECO:0000313" key="4">
    <source>
        <dbReference type="RefSeq" id="XP_065651561.1"/>
    </source>
</evidence>
<protein>
    <submittedName>
        <fullName evidence="4 5">Voltage-dependent calcium channel subunit alpha-2/delta-4 isoform X3</fullName>
    </submittedName>
</protein>
<dbReference type="InterPro" id="IPR002035">
    <property type="entry name" value="VWF_A"/>
</dbReference>
<dbReference type="PROSITE" id="PS50234">
    <property type="entry name" value="VWFA"/>
    <property type="match status" value="1"/>
</dbReference>
<gene>
    <name evidence="4 5" type="primary">LOC100214788</name>
</gene>
<dbReference type="Proteomes" id="UP001652625">
    <property type="component" value="Chromosome 04"/>
</dbReference>
<dbReference type="PANTHER" id="PTHR10166:SF37">
    <property type="entry name" value="STOLID, ISOFORM H"/>
    <property type="match status" value="1"/>
</dbReference>
<dbReference type="RefSeq" id="XP_065651561.1">
    <property type="nucleotide sequence ID" value="XM_065795489.1"/>
</dbReference>
<reference evidence="4 5" key="1">
    <citation type="submission" date="2025-05" db="UniProtKB">
        <authorList>
            <consortium name="RefSeq"/>
        </authorList>
    </citation>
    <scope>IDENTIFICATION</scope>
</reference>
<dbReference type="InterPro" id="IPR013680">
    <property type="entry name" value="VDCC_a2/dsu"/>
</dbReference>
<keyword evidence="1" id="KW-0812">Transmembrane</keyword>
<dbReference type="InterPro" id="IPR036465">
    <property type="entry name" value="vWFA_dom_sf"/>
</dbReference>